<evidence type="ECO:0000256" key="3">
    <source>
        <dbReference type="PROSITE-ProRule" id="PRU00284"/>
    </source>
</evidence>
<protein>
    <submittedName>
        <fullName evidence="5">Methyl-accepting chemotaxis protein</fullName>
    </submittedName>
</protein>
<sequence>MQDILGILSGEFGIEMSIQDHIAVFDHDGSLEAMIKKIGTLVEGHERALAEEFWDRFIAIHPSLGDMTPAQLEKAIVYSTEYSVEKMNRPFNQRWIDIAEAHAKRILIAGISPKELFASLALVNQTVLKIIRDATDGDADLFLKLSQAYLAFTALEFDITSSFVSDILLRQEDQKRQESTQLFREMIEQTVKDATGDSMAVITRTNDASQSVRGMFGKASEVAAAAEQSAIAMREAAQTAAGLIRAIEEARSEVETSAEVATRASEQAQEAVRVNEALSEHTVSIESILGLIRDVAGQTNLLALNATIEAARAGDAGRGFAVVAQEVKSLANQTAQATDNIANKIAAIQSATAQTVETNESIRATVTEVQESATRIRRAMEHQAQTVTTITAAVDETALAADSMSGTIAAIREDSESVSSDISRVSDGFREVDGHLQKLTGATGEFVRRMADG</sequence>
<accession>A0A3D9FID4</accession>
<feature type="domain" description="Methyl-accepting transducer" evidence="4">
    <location>
        <begin position="197"/>
        <end position="423"/>
    </location>
</feature>
<proteinExistence type="inferred from homology"/>
<dbReference type="Pfam" id="PF00015">
    <property type="entry name" value="MCPsignal"/>
    <property type="match status" value="1"/>
</dbReference>
<dbReference type="PANTHER" id="PTHR32089">
    <property type="entry name" value="METHYL-ACCEPTING CHEMOTAXIS PROTEIN MCPB"/>
    <property type="match status" value="1"/>
</dbReference>
<dbReference type="Proteomes" id="UP000256310">
    <property type="component" value="Unassembled WGS sequence"/>
</dbReference>
<comment type="similarity">
    <text evidence="2">Belongs to the methyl-accepting chemotaxis (MCP) protein family.</text>
</comment>
<dbReference type="GO" id="GO:0007165">
    <property type="term" value="P:signal transduction"/>
    <property type="evidence" value="ECO:0007669"/>
    <property type="project" value="UniProtKB-KW"/>
</dbReference>
<dbReference type="InterPro" id="IPR012292">
    <property type="entry name" value="Globin/Proto"/>
</dbReference>
<dbReference type="OrthoDB" id="266313at2"/>
<evidence type="ECO:0000256" key="1">
    <source>
        <dbReference type="ARBA" id="ARBA00023224"/>
    </source>
</evidence>
<dbReference type="GO" id="GO:0020037">
    <property type="term" value="F:heme binding"/>
    <property type="evidence" value="ECO:0007669"/>
    <property type="project" value="InterPro"/>
</dbReference>
<keyword evidence="1 3" id="KW-0807">Transducer</keyword>
<dbReference type="SMART" id="SM00283">
    <property type="entry name" value="MA"/>
    <property type="match status" value="1"/>
</dbReference>
<dbReference type="GO" id="GO:0004888">
    <property type="term" value="F:transmembrane signaling receptor activity"/>
    <property type="evidence" value="ECO:0007669"/>
    <property type="project" value="InterPro"/>
</dbReference>
<dbReference type="PRINTS" id="PR00260">
    <property type="entry name" value="CHEMTRNSDUCR"/>
</dbReference>
<name>A0A3D9FID4_9SPHN</name>
<dbReference type="InterPro" id="IPR004089">
    <property type="entry name" value="MCPsignal_dom"/>
</dbReference>
<dbReference type="SUPFAM" id="SSF58104">
    <property type="entry name" value="Methyl-accepting chemotaxis protein (MCP) signaling domain"/>
    <property type="match status" value="1"/>
</dbReference>
<keyword evidence="6" id="KW-1185">Reference proteome</keyword>
<dbReference type="Gene3D" id="1.10.287.950">
    <property type="entry name" value="Methyl-accepting chemotaxis protein"/>
    <property type="match status" value="1"/>
</dbReference>
<dbReference type="InterPro" id="IPR004090">
    <property type="entry name" value="Chemotax_Me-accpt_rcpt"/>
</dbReference>
<evidence type="ECO:0000256" key="2">
    <source>
        <dbReference type="ARBA" id="ARBA00029447"/>
    </source>
</evidence>
<dbReference type="GO" id="GO:0019825">
    <property type="term" value="F:oxygen binding"/>
    <property type="evidence" value="ECO:0007669"/>
    <property type="project" value="InterPro"/>
</dbReference>
<dbReference type="PROSITE" id="PS50111">
    <property type="entry name" value="CHEMOTAXIS_TRANSDUC_2"/>
    <property type="match status" value="1"/>
</dbReference>
<dbReference type="PANTHER" id="PTHR32089:SF112">
    <property type="entry name" value="LYSOZYME-LIKE PROTEIN-RELATED"/>
    <property type="match status" value="1"/>
</dbReference>
<gene>
    <name evidence="5" type="ORF">DFR46_2614</name>
</gene>
<dbReference type="AlphaFoldDB" id="A0A3D9FID4"/>
<evidence type="ECO:0000259" key="4">
    <source>
        <dbReference type="PROSITE" id="PS50111"/>
    </source>
</evidence>
<dbReference type="EMBL" id="QRDP01000004">
    <property type="protein sequence ID" value="RED17564.1"/>
    <property type="molecule type" value="Genomic_DNA"/>
</dbReference>
<reference evidence="5 6" key="1">
    <citation type="submission" date="2018-07" db="EMBL/GenBank/DDBJ databases">
        <title>Genomic Encyclopedia of Type Strains, Phase IV (KMG-IV): sequencing the most valuable type-strain genomes for metagenomic binning, comparative biology and taxonomic classification.</title>
        <authorList>
            <person name="Goeker M."/>
        </authorList>
    </citation>
    <scope>NUCLEOTIDE SEQUENCE [LARGE SCALE GENOMIC DNA]</scope>
    <source>
        <strain evidence="5 6">DSM 26725</strain>
    </source>
</reference>
<dbReference type="GO" id="GO:0016020">
    <property type="term" value="C:membrane"/>
    <property type="evidence" value="ECO:0007669"/>
    <property type="project" value="InterPro"/>
</dbReference>
<dbReference type="GO" id="GO:0006935">
    <property type="term" value="P:chemotaxis"/>
    <property type="evidence" value="ECO:0007669"/>
    <property type="project" value="InterPro"/>
</dbReference>
<comment type="caution">
    <text evidence="5">The sequence shown here is derived from an EMBL/GenBank/DDBJ whole genome shotgun (WGS) entry which is preliminary data.</text>
</comment>
<dbReference type="Gene3D" id="1.10.490.10">
    <property type="entry name" value="Globins"/>
    <property type="match status" value="1"/>
</dbReference>
<evidence type="ECO:0000313" key="5">
    <source>
        <dbReference type="EMBL" id="RED17564.1"/>
    </source>
</evidence>
<evidence type="ECO:0000313" key="6">
    <source>
        <dbReference type="Proteomes" id="UP000256310"/>
    </source>
</evidence>
<organism evidence="5 6">
    <name type="scientific">Parasphingopyxis lamellibrachiae</name>
    <dbReference type="NCBI Taxonomy" id="680125"/>
    <lineage>
        <taxon>Bacteria</taxon>
        <taxon>Pseudomonadati</taxon>
        <taxon>Pseudomonadota</taxon>
        <taxon>Alphaproteobacteria</taxon>
        <taxon>Sphingomonadales</taxon>
        <taxon>Sphingomonadaceae</taxon>
        <taxon>Parasphingopyxis</taxon>
    </lineage>
</organism>